<evidence type="ECO:0000313" key="2">
    <source>
        <dbReference type="Proteomes" id="UP000054279"/>
    </source>
</evidence>
<proteinExistence type="predicted"/>
<reference evidence="1 2" key="1">
    <citation type="submission" date="2014-06" db="EMBL/GenBank/DDBJ databases">
        <title>Evolutionary Origins and Diversification of the Mycorrhizal Mutualists.</title>
        <authorList>
            <consortium name="DOE Joint Genome Institute"/>
            <consortium name="Mycorrhizal Genomics Consortium"/>
            <person name="Kohler A."/>
            <person name="Kuo A."/>
            <person name="Nagy L.G."/>
            <person name="Floudas D."/>
            <person name="Copeland A."/>
            <person name="Barry K.W."/>
            <person name="Cichocki N."/>
            <person name="Veneault-Fourrey C."/>
            <person name="LaButti K."/>
            <person name="Lindquist E.A."/>
            <person name="Lipzen A."/>
            <person name="Lundell T."/>
            <person name="Morin E."/>
            <person name="Murat C."/>
            <person name="Riley R."/>
            <person name="Ohm R."/>
            <person name="Sun H."/>
            <person name="Tunlid A."/>
            <person name="Henrissat B."/>
            <person name="Grigoriev I.V."/>
            <person name="Hibbett D.S."/>
            <person name="Martin F."/>
        </authorList>
    </citation>
    <scope>NUCLEOTIDE SEQUENCE [LARGE SCALE GENOMIC DNA]</scope>
    <source>
        <strain evidence="1 2">SS14</strain>
    </source>
</reference>
<keyword evidence="2" id="KW-1185">Reference proteome</keyword>
<dbReference type="EMBL" id="KN837099">
    <property type="protein sequence ID" value="KIJ48012.1"/>
    <property type="molecule type" value="Genomic_DNA"/>
</dbReference>
<organism evidence="1 2">
    <name type="scientific">Sphaerobolus stellatus (strain SS14)</name>
    <dbReference type="NCBI Taxonomy" id="990650"/>
    <lineage>
        <taxon>Eukaryota</taxon>
        <taxon>Fungi</taxon>
        <taxon>Dikarya</taxon>
        <taxon>Basidiomycota</taxon>
        <taxon>Agaricomycotina</taxon>
        <taxon>Agaricomycetes</taxon>
        <taxon>Phallomycetidae</taxon>
        <taxon>Geastrales</taxon>
        <taxon>Sphaerobolaceae</taxon>
        <taxon>Sphaerobolus</taxon>
    </lineage>
</organism>
<sequence>MSQLQILSVKTPGLTSLDWCFSQPFTPPVRGIGEVGQEPISIPANSPLSSVVDVAADYILKGAPHNPLYNLRALRIGDPIYHLLYTQKISNTTQRFFQWATWSSLTSVFIQVDEERNKSWYDFLGTPLDYIPAIFSFLQFHPNINILDIHTKLVVPKLTKFATNLPTDEIISTPLASQLTYLCCVYTGNSQEHLQEEVDNLRECVIHLETDLNSFLPNVADGIEKSIIDLKDPFTGDKHDGEYIAGLKLLHELPELIILQGSSTVTELRRSPAS</sequence>
<dbReference type="HOGENOM" id="CLU_1016242_0_0_1"/>
<evidence type="ECO:0000313" key="1">
    <source>
        <dbReference type="EMBL" id="KIJ48012.1"/>
    </source>
</evidence>
<name>A0A0C9VW76_SPHS4</name>
<dbReference type="Proteomes" id="UP000054279">
    <property type="component" value="Unassembled WGS sequence"/>
</dbReference>
<gene>
    <name evidence="1" type="ORF">M422DRAFT_248162</name>
</gene>
<dbReference type="AlphaFoldDB" id="A0A0C9VW76"/>
<protein>
    <submittedName>
        <fullName evidence="1">Uncharacterized protein</fullName>
    </submittedName>
</protein>
<accession>A0A0C9VW76</accession>